<protein>
    <submittedName>
        <fullName evidence="6">Prolyl oligopeptidase family serine peptidase</fullName>
    </submittedName>
</protein>
<dbReference type="PRINTS" id="PR00862">
    <property type="entry name" value="PROLIGOPTASE"/>
</dbReference>
<gene>
    <name evidence="6" type="ORF">MNKW57_04400</name>
</gene>
<dbReference type="PANTHER" id="PTHR42881">
    <property type="entry name" value="PROLYL ENDOPEPTIDASE"/>
    <property type="match status" value="1"/>
</dbReference>
<dbReference type="Gene3D" id="2.130.10.120">
    <property type="entry name" value="Prolyl oligopeptidase, N-terminal domain"/>
    <property type="match status" value="1"/>
</dbReference>
<dbReference type="InterPro" id="IPR023302">
    <property type="entry name" value="Pept_S9A_N"/>
</dbReference>
<evidence type="ECO:0000313" key="7">
    <source>
        <dbReference type="Proteomes" id="UP001224392"/>
    </source>
</evidence>
<feature type="domain" description="Peptidase S9 prolyl oligopeptidase catalytic" evidence="4">
    <location>
        <begin position="364"/>
        <end position="564"/>
    </location>
</feature>
<evidence type="ECO:0000259" key="4">
    <source>
        <dbReference type="Pfam" id="PF00326"/>
    </source>
</evidence>
<keyword evidence="3" id="KW-0720">Serine protease</keyword>
<sequence>MLKGMNCEDEAHTRCLMHLSDGGSDAVELREYNVQDKEFVNGGFYAPAAKQGAEWVDKDHLLISSTLGEDAATDSGYARSARLWERGTELLSVKPIIEVPKGSVSVRPITFGGKQQSIFILESSDFWSFKFSLYHDGKIHSLALPHSAFLYGVQGDNLIVKINKDWQANNKTWVQGSLIAVSQRSIIDGKLKISNLVTPSDSEVIESVAVSDAGVLVTMLEDVKARAYFYSRGKKGFVRNVIALPGDGQLEINTLNEVSGETYLTWENFITPPTLYRYLPSEKKLEKIFKQSATFDGSRFKVEQYFAESKDGTRVPYFAVMAKDIEFNGKNPTHMFSYGGFRNSLLPSYSGSYEELNGAYGKLWLERGGVYVLANIRGGGEYGPAWHAAALREKRTNSFDDFAAVAKDLIERDVTAPDYLSIEGRSNGGLLVGASITRNPELFNAAICGVPLLDMKRYHKLLAGASWVGEFGNPDTDDWSFIKSYSPYQNLKKEQDYPPVLFFTSTRDDRVHPGHARKMAARMKAMGQEVEYYENLEGGHGGHSTNEQLAHRVALMYTHLWNSLESPAE</sequence>
<dbReference type="Pfam" id="PF00326">
    <property type="entry name" value="Peptidase_S9"/>
    <property type="match status" value="1"/>
</dbReference>
<reference evidence="6 7" key="1">
    <citation type="submission" date="2023-04" db="EMBL/GenBank/DDBJ databases">
        <title>Marinobulbifer ophiurae gen. nov., sp. Nov., isolate from tissue of brittle star Ophioplocus japonicus.</title>
        <authorList>
            <person name="Kawano K."/>
            <person name="Sawayama S."/>
            <person name="Nakagawa S."/>
        </authorList>
    </citation>
    <scope>NUCLEOTIDE SEQUENCE [LARGE SCALE GENOMIC DNA]</scope>
    <source>
        <strain evidence="6 7">NKW57</strain>
    </source>
</reference>
<dbReference type="PANTHER" id="PTHR42881:SF13">
    <property type="entry name" value="PROLYL ENDOPEPTIDASE"/>
    <property type="match status" value="1"/>
</dbReference>
<organism evidence="6 7">
    <name type="scientific">Biformimicrobium ophioploci</name>
    <dbReference type="NCBI Taxonomy" id="3036711"/>
    <lineage>
        <taxon>Bacteria</taxon>
        <taxon>Pseudomonadati</taxon>
        <taxon>Pseudomonadota</taxon>
        <taxon>Gammaproteobacteria</taxon>
        <taxon>Cellvibrionales</taxon>
        <taxon>Microbulbiferaceae</taxon>
        <taxon>Biformimicrobium</taxon>
    </lineage>
</organism>
<dbReference type="InterPro" id="IPR029058">
    <property type="entry name" value="AB_hydrolase_fold"/>
</dbReference>
<dbReference type="InterPro" id="IPR002470">
    <property type="entry name" value="Peptidase_S9A"/>
</dbReference>
<proteinExistence type="predicted"/>
<evidence type="ECO:0000256" key="3">
    <source>
        <dbReference type="ARBA" id="ARBA00022825"/>
    </source>
</evidence>
<dbReference type="InterPro" id="IPR001375">
    <property type="entry name" value="Peptidase_S9_cat"/>
</dbReference>
<name>A0ABQ6LVL6_9GAMM</name>
<comment type="caution">
    <text evidence="6">The sequence shown here is derived from an EMBL/GenBank/DDBJ whole genome shotgun (WGS) entry which is preliminary data.</text>
</comment>
<evidence type="ECO:0000256" key="1">
    <source>
        <dbReference type="ARBA" id="ARBA00022670"/>
    </source>
</evidence>
<dbReference type="Proteomes" id="UP001224392">
    <property type="component" value="Unassembled WGS sequence"/>
</dbReference>
<dbReference type="Gene3D" id="3.40.50.1820">
    <property type="entry name" value="alpha/beta hydrolase"/>
    <property type="match status" value="1"/>
</dbReference>
<feature type="domain" description="Peptidase S9A N-terminal" evidence="5">
    <location>
        <begin position="11"/>
        <end position="288"/>
    </location>
</feature>
<dbReference type="Pfam" id="PF02897">
    <property type="entry name" value="Peptidase_S9_N"/>
    <property type="match status" value="1"/>
</dbReference>
<dbReference type="InterPro" id="IPR051167">
    <property type="entry name" value="Prolyl_oligopep/macrocyclase"/>
</dbReference>
<keyword evidence="1" id="KW-0645">Protease</keyword>
<evidence type="ECO:0000313" key="6">
    <source>
        <dbReference type="EMBL" id="GMG86119.1"/>
    </source>
</evidence>
<evidence type="ECO:0000259" key="5">
    <source>
        <dbReference type="Pfam" id="PF02897"/>
    </source>
</evidence>
<dbReference type="SUPFAM" id="SSF50993">
    <property type="entry name" value="Peptidase/esterase 'gauge' domain"/>
    <property type="match status" value="1"/>
</dbReference>
<dbReference type="EMBL" id="BSYJ01000001">
    <property type="protein sequence ID" value="GMG86119.1"/>
    <property type="molecule type" value="Genomic_DNA"/>
</dbReference>
<accession>A0ABQ6LVL6</accession>
<keyword evidence="2" id="KW-0378">Hydrolase</keyword>
<dbReference type="SUPFAM" id="SSF53474">
    <property type="entry name" value="alpha/beta-Hydrolases"/>
    <property type="match status" value="1"/>
</dbReference>
<keyword evidence="7" id="KW-1185">Reference proteome</keyword>
<evidence type="ECO:0000256" key="2">
    <source>
        <dbReference type="ARBA" id="ARBA00022801"/>
    </source>
</evidence>